<dbReference type="AlphaFoldDB" id="A0A4P9XGZ2"/>
<dbReference type="Pfam" id="PF25809">
    <property type="entry name" value="STEEP1"/>
    <property type="match status" value="1"/>
</dbReference>
<organism evidence="3 4">
    <name type="scientific">Thamnocephalis sphaerospora</name>
    <dbReference type="NCBI Taxonomy" id="78915"/>
    <lineage>
        <taxon>Eukaryota</taxon>
        <taxon>Fungi</taxon>
        <taxon>Fungi incertae sedis</taxon>
        <taxon>Zoopagomycota</taxon>
        <taxon>Zoopagomycotina</taxon>
        <taxon>Zoopagomycetes</taxon>
        <taxon>Zoopagales</taxon>
        <taxon>Sigmoideomycetaceae</taxon>
        <taxon>Thamnocephalis</taxon>
    </lineage>
</organism>
<protein>
    <recommendedName>
        <fullName evidence="2">STEEP1 domain-containing protein</fullName>
    </recommendedName>
</protein>
<feature type="domain" description="STEEP1" evidence="2">
    <location>
        <begin position="21"/>
        <end position="129"/>
    </location>
</feature>
<evidence type="ECO:0000313" key="3">
    <source>
        <dbReference type="EMBL" id="RKP04907.1"/>
    </source>
</evidence>
<dbReference type="EMBL" id="KZ993378">
    <property type="protein sequence ID" value="RKP04907.1"/>
    <property type="molecule type" value="Genomic_DNA"/>
</dbReference>
<dbReference type="OrthoDB" id="418131at2759"/>
<comment type="similarity">
    <text evidence="1">Belongs to the STEEP1 family.</text>
</comment>
<name>A0A4P9XGZ2_9FUNG</name>
<dbReference type="GO" id="GO:0005737">
    <property type="term" value="C:cytoplasm"/>
    <property type="evidence" value="ECO:0007669"/>
    <property type="project" value="GOC"/>
</dbReference>
<evidence type="ECO:0000256" key="1">
    <source>
        <dbReference type="ARBA" id="ARBA00024205"/>
    </source>
</evidence>
<dbReference type="InterPro" id="IPR029704">
    <property type="entry name" value="STEEP-like"/>
</dbReference>
<dbReference type="PANTHER" id="PTHR46355:SF1">
    <property type="entry name" value="STING ER EXIT PROTEIN"/>
    <property type="match status" value="1"/>
</dbReference>
<evidence type="ECO:0000259" key="2">
    <source>
        <dbReference type="Pfam" id="PF25809"/>
    </source>
</evidence>
<dbReference type="STRING" id="78915.A0A4P9XGZ2"/>
<dbReference type="GO" id="GO:0090158">
    <property type="term" value="P:endoplasmic reticulum membrane organization"/>
    <property type="evidence" value="ECO:0007669"/>
    <property type="project" value="TreeGrafter"/>
</dbReference>
<keyword evidence="4" id="KW-1185">Reference proteome</keyword>
<dbReference type="InterPro" id="IPR057965">
    <property type="entry name" value="STEEP1_dom"/>
</dbReference>
<accession>A0A4P9XGZ2</accession>
<evidence type="ECO:0000313" key="4">
    <source>
        <dbReference type="Proteomes" id="UP000271241"/>
    </source>
</evidence>
<proteinExistence type="inferred from homology"/>
<dbReference type="PANTHER" id="PTHR46355">
    <property type="entry name" value="UPF0428 PROTEIN CXORF56"/>
    <property type="match status" value="1"/>
</dbReference>
<dbReference type="GO" id="GO:0006888">
    <property type="term" value="P:endoplasmic reticulum to Golgi vesicle-mediated transport"/>
    <property type="evidence" value="ECO:0007669"/>
    <property type="project" value="TreeGrafter"/>
</dbReference>
<sequence length="131" mass="14823">MPKIISRTVVSTSDQAPQLERPPLHTYYCVCGEFALISATDAQLERLPKRQTDLAAIVSRERRVFRLNAKDGAVVLVKRNDKMEKQLRKQCTRCGLWIAYEVPDAPESERMLPFVYVVDGALVAEENTATE</sequence>
<gene>
    <name evidence="3" type="ORF">THASP1DRAFT_20525</name>
</gene>
<dbReference type="Proteomes" id="UP000271241">
    <property type="component" value="Unassembled WGS sequence"/>
</dbReference>
<reference evidence="4" key="1">
    <citation type="journal article" date="2018" name="Nat. Microbiol.">
        <title>Leveraging single-cell genomics to expand the fungal tree of life.</title>
        <authorList>
            <person name="Ahrendt S.R."/>
            <person name="Quandt C.A."/>
            <person name="Ciobanu D."/>
            <person name="Clum A."/>
            <person name="Salamov A."/>
            <person name="Andreopoulos B."/>
            <person name="Cheng J.F."/>
            <person name="Woyke T."/>
            <person name="Pelin A."/>
            <person name="Henrissat B."/>
            <person name="Reynolds N.K."/>
            <person name="Benny G.L."/>
            <person name="Smith M.E."/>
            <person name="James T.Y."/>
            <person name="Grigoriev I.V."/>
        </authorList>
    </citation>
    <scope>NUCLEOTIDE SEQUENCE [LARGE SCALE GENOMIC DNA]</scope>
    <source>
        <strain evidence="4">RSA 1356</strain>
    </source>
</reference>